<evidence type="ECO:0000259" key="1">
    <source>
        <dbReference type="Pfam" id="PF13280"/>
    </source>
</evidence>
<accession>A0A2H0TE08</accession>
<comment type="caution">
    <text evidence="3">The sequence shown here is derived from an EMBL/GenBank/DDBJ whole genome shotgun (WGS) entry which is preliminary data.</text>
</comment>
<evidence type="ECO:0000313" key="3">
    <source>
        <dbReference type="EMBL" id="PIR69782.1"/>
    </source>
</evidence>
<feature type="domain" description="WYL" evidence="1">
    <location>
        <begin position="193"/>
        <end position="261"/>
    </location>
</feature>
<dbReference type="InterPro" id="IPR026881">
    <property type="entry name" value="WYL_dom"/>
</dbReference>
<sequence length="278" mass="31885">MCYNHFYIMENTVVFDIETKKEFAEVGGRDFVHKLGISVLAAYTSHDGSYHVFEEHELPKFEEMIKATDLLVGFNIKGFDIPVLQPYTSINLKEIPMLDMMDDVVQGVGFRVSLDNLARTTLNISKSADGLQALQWFREGRIQEVKDYCVQDVKVTKELYQYGKEHGHIKFVSRDAMGEISIPVRWGEDFQGDVFQVLKSALESRKSVEIDYVTKNPQDGGDSRNTRLVDIYALDAATVEGYCHLRRGNRVFKIDRILRAKRTNNDYQLHSDVQSTLL</sequence>
<dbReference type="EMBL" id="PFCO01000003">
    <property type="protein sequence ID" value="PIR69782.1"/>
    <property type="molecule type" value="Genomic_DNA"/>
</dbReference>
<dbReference type="GO" id="GO:0003676">
    <property type="term" value="F:nucleic acid binding"/>
    <property type="evidence" value="ECO:0007669"/>
    <property type="project" value="InterPro"/>
</dbReference>
<reference evidence="4" key="1">
    <citation type="submission" date="2017-09" db="EMBL/GenBank/DDBJ databases">
        <title>Depth-based differentiation of microbial function through sediment-hosted aquifers and enrichment of novel symbionts in the deep terrestrial subsurface.</title>
        <authorList>
            <person name="Probst A.J."/>
            <person name="Ladd B."/>
            <person name="Jarett J.K."/>
            <person name="Geller-Mcgrath D.E."/>
            <person name="Sieber C.M.K."/>
            <person name="Emerson J.B."/>
            <person name="Anantharaman K."/>
            <person name="Thomas B.C."/>
            <person name="Malmstrom R."/>
            <person name="Stieglmeier M."/>
            <person name="Klingl A."/>
            <person name="Woyke T."/>
            <person name="Ryan C.M."/>
            <person name="Banfield J.F."/>
        </authorList>
    </citation>
    <scope>NUCLEOTIDE SEQUENCE [LARGE SCALE GENOMIC DNA]</scope>
</reference>
<dbReference type="InterPro" id="IPR036397">
    <property type="entry name" value="RNaseH_sf"/>
</dbReference>
<protein>
    <submittedName>
        <fullName evidence="3">Uncharacterized protein</fullName>
    </submittedName>
</protein>
<dbReference type="Pfam" id="PF13482">
    <property type="entry name" value="RNase_H_2"/>
    <property type="match status" value="1"/>
</dbReference>
<evidence type="ECO:0000259" key="2">
    <source>
        <dbReference type="Pfam" id="PF13482"/>
    </source>
</evidence>
<dbReference type="PROSITE" id="PS52050">
    <property type="entry name" value="WYL"/>
    <property type="match status" value="1"/>
</dbReference>
<gene>
    <name evidence="3" type="ORF">COU47_01750</name>
</gene>
<name>A0A2H0TE08_9BACT</name>
<organism evidence="3 4">
    <name type="scientific">Candidatus Niyogibacteria bacterium CG10_big_fil_rev_8_21_14_0_10_46_36</name>
    <dbReference type="NCBI Taxonomy" id="1974726"/>
    <lineage>
        <taxon>Bacteria</taxon>
        <taxon>Candidatus Niyogiibacteriota</taxon>
    </lineage>
</organism>
<proteinExistence type="predicted"/>
<dbReference type="AlphaFoldDB" id="A0A2H0TE08"/>
<dbReference type="Pfam" id="PF13280">
    <property type="entry name" value="WYL"/>
    <property type="match status" value="1"/>
</dbReference>
<dbReference type="InterPro" id="IPR012337">
    <property type="entry name" value="RNaseH-like_sf"/>
</dbReference>
<evidence type="ECO:0000313" key="4">
    <source>
        <dbReference type="Proteomes" id="UP000231503"/>
    </source>
</evidence>
<dbReference type="Gene3D" id="3.30.420.10">
    <property type="entry name" value="Ribonuclease H-like superfamily/Ribonuclease H"/>
    <property type="match status" value="1"/>
</dbReference>
<feature type="domain" description="YprB ribonuclease H-like" evidence="2">
    <location>
        <begin position="15"/>
        <end position="161"/>
    </location>
</feature>
<dbReference type="SUPFAM" id="SSF53098">
    <property type="entry name" value="Ribonuclease H-like"/>
    <property type="match status" value="1"/>
</dbReference>
<dbReference type="InterPro" id="IPR038720">
    <property type="entry name" value="YprB_RNase_H-like_dom"/>
</dbReference>
<dbReference type="Proteomes" id="UP000231503">
    <property type="component" value="Unassembled WGS sequence"/>
</dbReference>